<dbReference type="RefSeq" id="WP_044481943.1">
    <property type="nucleotide sequence ID" value="NZ_BORR01000012.1"/>
</dbReference>
<comment type="induction">
    <text evidence="2">Expressed only in the forespore compartment of sporulating cells.</text>
</comment>
<dbReference type="EMBL" id="BORR01000012">
    <property type="protein sequence ID" value="GIO38385.1"/>
    <property type="molecule type" value="Genomic_DNA"/>
</dbReference>
<dbReference type="GO" id="GO:0030435">
    <property type="term" value="P:sporulation resulting in formation of a cellular spore"/>
    <property type="evidence" value="ECO:0007669"/>
    <property type="project" value="UniProtKB-KW"/>
</dbReference>
<evidence type="ECO:0000313" key="3">
    <source>
        <dbReference type="EMBL" id="GIO38385.1"/>
    </source>
</evidence>
<protein>
    <recommendedName>
        <fullName evidence="2">Small, acid-soluble spore protein I</fullName>
        <shortName evidence="2">SASP I</shortName>
    </recommendedName>
</protein>
<keyword evidence="1 2" id="KW-0749">Sporulation</keyword>
<keyword evidence="4" id="KW-1185">Reference proteome</keyword>
<reference evidence="3 4" key="1">
    <citation type="submission" date="2021-03" db="EMBL/GenBank/DDBJ databases">
        <title>Antimicrobial resistance genes in bacteria isolated from Japanese honey, and their potential for conferring macrolide and lincosamide resistance in the American foulbrood pathogen Paenibacillus larvae.</title>
        <authorList>
            <person name="Okamoto M."/>
            <person name="Kumagai M."/>
            <person name="Kanamori H."/>
            <person name="Takamatsu D."/>
        </authorList>
    </citation>
    <scope>NUCLEOTIDE SEQUENCE [LARGE SCALE GENOMIC DNA]</scope>
    <source>
        <strain evidence="3 4">J41TS12</strain>
    </source>
</reference>
<evidence type="ECO:0000313" key="4">
    <source>
        <dbReference type="Proteomes" id="UP000681162"/>
    </source>
</evidence>
<comment type="caution">
    <text evidence="3">The sequence shown here is derived from an EMBL/GenBank/DDBJ whole genome shotgun (WGS) entry which is preliminary data.</text>
</comment>
<comment type="subcellular location">
    <subcellularLocation>
        <location evidence="2">Spore core</location>
    </subcellularLocation>
</comment>
<gene>
    <name evidence="2" type="primary">sspI</name>
    <name evidence="3" type="ORF">J41TS12_32460</name>
</gene>
<organism evidence="3 4">
    <name type="scientific">Paenibacillus antibioticophila</name>
    <dbReference type="NCBI Taxonomy" id="1274374"/>
    <lineage>
        <taxon>Bacteria</taxon>
        <taxon>Bacillati</taxon>
        <taxon>Bacillota</taxon>
        <taxon>Bacilli</taxon>
        <taxon>Bacillales</taxon>
        <taxon>Paenibacillaceae</taxon>
        <taxon>Paenibacillus</taxon>
    </lineage>
</organism>
<proteinExistence type="evidence at transcript level"/>
<dbReference type="InterPro" id="IPR017525">
    <property type="entry name" value="SspI"/>
</dbReference>
<evidence type="ECO:0000256" key="2">
    <source>
        <dbReference type="HAMAP-Rule" id="MF_00669"/>
    </source>
</evidence>
<dbReference type="OrthoDB" id="2453696at2"/>
<dbReference type="HAMAP" id="MF_00669">
    <property type="entry name" value="SspI"/>
    <property type="match status" value="1"/>
</dbReference>
<dbReference type="GO" id="GO:0030436">
    <property type="term" value="P:asexual sporulation"/>
    <property type="evidence" value="ECO:0007669"/>
    <property type="project" value="UniProtKB-UniRule"/>
</dbReference>
<name>A0A919XWW5_9BACL</name>
<dbReference type="Pfam" id="PF14098">
    <property type="entry name" value="SSPI"/>
    <property type="match status" value="1"/>
</dbReference>
<sequence>MPIIMDLRQAVMHKMHGQDEAGLHEMIEGSIGAQEAALPGLGVVFEMMWRNIDPAKQDEIVSLVHDQLEQSNLQPLK</sequence>
<accession>A0A919XWW5</accession>
<evidence type="ECO:0000256" key="1">
    <source>
        <dbReference type="ARBA" id="ARBA00022969"/>
    </source>
</evidence>
<dbReference type="AlphaFoldDB" id="A0A919XWW5"/>
<dbReference type="Proteomes" id="UP000681162">
    <property type="component" value="Unassembled WGS sequence"/>
</dbReference>
<comment type="similarity">
    <text evidence="2">Belongs to the SspI family.</text>
</comment>